<dbReference type="Proteomes" id="UP000515204">
    <property type="component" value="Unplaced"/>
</dbReference>
<dbReference type="KEGG" id="dqu:106748172"/>
<feature type="chain" id="PRO_5027550345" evidence="1">
    <location>
        <begin position="21"/>
        <end position="103"/>
    </location>
</feature>
<proteinExistence type="predicted"/>
<dbReference type="GeneID" id="106748172"/>
<name>A0A6P3XTR8_DINQU</name>
<gene>
    <name evidence="3" type="primary">LOC106748172</name>
</gene>
<dbReference type="AlphaFoldDB" id="A0A6P3XTR8"/>
<reference evidence="3" key="1">
    <citation type="submission" date="2025-08" db="UniProtKB">
        <authorList>
            <consortium name="RefSeq"/>
        </authorList>
    </citation>
    <scope>IDENTIFICATION</scope>
</reference>
<accession>A0A6P3XTR8</accession>
<dbReference type="RefSeq" id="XP_014481905.1">
    <property type="nucleotide sequence ID" value="XM_014626419.1"/>
</dbReference>
<evidence type="ECO:0000256" key="1">
    <source>
        <dbReference type="SAM" id="SignalP"/>
    </source>
</evidence>
<evidence type="ECO:0000313" key="2">
    <source>
        <dbReference type="Proteomes" id="UP000515204"/>
    </source>
</evidence>
<organism evidence="2 3">
    <name type="scientific">Dinoponera quadriceps</name>
    <name type="common">South American ant</name>
    <dbReference type="NCBI Taxonomy" id="609295"/>
    <lineage>
        <taxon>Eukaryota</taxon>
        <taxon>Metazoa</taxon>
        <taxon>Ecdysozoa</taxon>
        <taxon>Arthropoda</taxon>
        <taxon>Hexapoda</taxon>
        <taxon>Insecta</taxon>
        <taxon>Pterygota</taxon>
        <taxon>Neoptera</taxon>
        <taxon>Endopterygota</taxon>
        <taxon>Hymenoptera</taxon>
        <taxon>Apocrita</taxon>
        <taxon>Aculeata</taxon>
        <taxon>Formicoidea</taxon>
        <taxon>Formicidae</taxon>
        <taxon>Ponerinae</taxon>
        <taxon>Ponerini</taxon>
        <taxon>Dinoponera</taxon>
    </lineage>
</organism>
<dbReference type="OrthoDB" id="7674957at2759"/>
<keyword evidence="2" id="KW-1185">Reference proteome</keyword>
<protein>
    <submittedName>
        <fullName evidence="3">Uncharacterized protein LOC106748172</fullName>
    </submittedName>
</protein>
<feature type="signal peptide" evidence="1">
    <location>
        <begin position="1"/>
        <end position="20"/>
    </location>
</feature>
<evidence type="ECO:0000313" key="3">
    <source>
        <dbReference type="RefSeq" id="XP_014481905.1"/>
    </source>
</evidence>
<keyword evidence="1" id="KW-0732">Signal</keyword>
<sequence length="103" mass="11514">MSTNSMNVIILFTLMATCVATPIFFAHPETVLAHPAVLINSAMEDSLPNELRNDFYKNPNIAAGLAKESWFIGKETQVLDRETDKIPREKIFSALHNAGLVRR</sequence>